<keyword evidence="6" id="KW-1185">Reference proteome</keyword>
<dbReference type="PANTHER" id="PTHR33154">
    <property type="entry name" value="TRANSCRIPTIONAL REGULATOR, ARSR FAMILY"/>
    <property type="match status" value="1"/>
</dbReference>
<dbReference type="InterPro" id="IPR036390">
    <property type="entry name" value="WH_DNA-bd_sf"/>
</dbReference>
<dbReference type="CDD" id="cd00090">
    <property type="entry name" value="HTH_ARSR"/>
    <property type="match status" value="1"/>
</dbReference>
<sequence length="101" mass="11589">MTKSIRAEELNQLSELAKGLSHPHRLRIIKILAKLPSDNQCMVSSIVDQLPIAQSTVSQHLKILKETGWIEGRIDGPRVCYCIREDVFAKYKKELEQLFEI</sequence>
<dbReference type="InterPro" id="IPR036388">
    <property type="entry name" value="WH-like_DNA-bd_sf"/>
</dbReference>
<dbReference type="OrthoDB" id="9798835at2"/>
<accession>M5E4F4</accession>
<dbReference type="Pfam" id="PF01022">
    <property type="entry name" value="HTH_5"/>
    <property type="match status" value="1"/>
</dbReference>
<dbReference type="GO" id="GO:0003700">
    <property type="term" value="F:DNA-binding transcription factor activity"/>
    <property type="evidence" value="ECO:0007669"/>
    <property type="project" value="InterPro"/>
</dbReference>
<dbReference type="InterPro" id="IPR011991">
    <property type="entry name" value="ArsR-like_HTH"/>
</dbReference>
<dbReference type="RefSeq" id="WP_005490125.1">
    <property type="nucleotide sequence ID" value="NZ_CAUI01000023.1"/>
</dbReference>
<evidence type="ECO:0000256" key="2">
    <source>
        <dbReference type="ARBA" id="ARBA00023125"/>
    </source>
</evidence>
<dbReference type="Gene3D" id="1.10.10.10">
    <property type="entry name" value="Winged helix-like DNA-binding domain superfamily/Winged helix DNA-binding domain"/>
    <property type="match status" value="1"/>
</dbReference>
<dbReference type="STRING" id="1293054.HSACCH_02362"/>
<dbReference type="SMART" id="SM00418">
    <property type="entry name" value="HTH_ARSR"/>
    <property type="match status" value="1"/>
</dbReference>
<dbReference type="Proteomes" id="UP000012063">
    <property type="component" value="Unassembled WGS sequence"/>
</dbReference>
<dbReference type="InParanoid" id="M5E4F4"/>
<gene>
    <name evidence="5" type="ORF">HSACCH_02362</name>
</gene>
<organism evidence="5 6">
    <name type="scientific">Halanaerobium saccharolyticum subsp. saccharolyticum DSM 6643</name>
    <dbReference type="NCBI Taxonomy" id="1293054"/>
    <lineage>
        <taxon>Bacteria</taxon>
        <taxon>Bacillati</taxon>
        <taxon>Bacillota</taxon>
        <taxon>Clostridia</taxon>
        <taxon>Halanaerobiales</taxon>
        <taxon>Halanaerobiaceae</taxon>
        <taxon>Halanaerobium</taxon>
    </lineage>
</organism>
<dbReference type="SUPFAM" id="SSF46785">
    <property type="entry name" value="Winged helix' DNA-binding domain"/>
    <property type="match status" value="1"/>
</dbReference>
<dbReference type="EMBL" id="CAUI01000023">
    <property type="protein sequence ID" value="CCU80847.1"/>
    <property type="molecule type" value="Genomic_DNA"/>
</dbReference>
<comment type="caution">
    <text evidence="5">The sequence shown here is derived from an EMBL/GenBank/DDBJ whole genome shotgun (WGS) entry which is preliminary data.</text>
</comment>
<dbReference type="NCBIfam" id="NF033788">
    <property type="entry name" value="HTH_metalloreg"/>
    <property type="match status" value="1"/>
</dbReference>
<name>M5E4F4_9FIRM</name>
<evidence type="ECO:0000256" key="3">
    <source>
        <dbReference type="ARBA" id="ARBA00023163"/>
    </source>
</evidence>
<dbReference type="FunCoup" id="M5E4F4">
    <property type="interactions" value="51"/>
</dbReference>
<keyword evidence="2" id="KW-0238">DNA-binding</keyword>
<dbReference type="GO" id="GO:0003677">
    <property type="term" value="F:DNA binding"/>
    <property type="evidence" value="ECO:0007669"/>
    <property type="project" value="UniProtKB-KW"/>
</dbReference>
<dbReference type="InterPro" id="IPR051081">
    <property type="entry name" value="HTH_MetalResp_TranReg"/>
</dbReference>
<keyword evidence="3" id="KW-0804">Transcription</keyword>
<dbReference type="InterPro" id="IPR001845">
    <property type="entry name" value="HTH_ArsR_DNA-bd_dom"/>
</dbReference>
<dbReference type="PRINTS" id="PR00778">
    <property type="entry name" value="HTHARSR"/>
</dbReference>
<protein>
    <submittedName>
        <fullName evidence="5">Arsenical resistance operon repressor</fullName>
    </submittedName>
</protein>
<evidence type="ECO:0000256" key="1">
    <source>
        <dbReference type="ARBA" id="ARBA00023015"/>
    </source>
</evidence>
<dbReference type="eggNOG" id="COG0640">
    <property type="taxonomic scope" value="Bacteria"/>
</dbReference>
<proteinExistence type="predicted"/>
<evidence type="ECO:0000313" key="5">
    <source>
        <dbReference type="EMBL" id="CCU80847.1"/>
    </source>
</evidence>
<dbReference type="PROSITE" id="PS50987">
    <property type="entry name" value="HTH_ARSR_2"/>
    <property type="match status" value="1"/>
</dbReference>
<feature type="domain" description="HTH arsR-type" evidence="4">
    <location>
        <begin position="5"/>
        <end position="101"/>
    </location>
</feature>
<dbReference type="AlphaFoldDB" id="M5E4F4"/>
<evidence type="ECO:0000259" key="4">
    <source>
        <dbReference type="PROSITE" id="PS50987"/>
    </source>
</evidence>
<evidence type="ECO:0000313" key="6">
    <source>
        <dbReference type="Proteomes" id="UP000012063"/>
    </source>
</evidence>
<dbReference type="PANTHER" id="PTHR33154:SF15">
    <property type="entry name" value="REGULATORY PROTEIN ARSR"/>
    <property type="match status" value="1"/>
</dbReference>
<reference evidence="6" key="1">
    <citation type="journal article" date="2013" name="Genome Announc.">
        <title>Genome Sequence of Halanaerobium saccharolyticum subsp. saccharolyticum Strain DSM 6643T, a Halophilic Hydrogen-Producing Bacterium.</title>
        <authorList>
            <person name="Kivisto A."/>
            <person name="Larjo A."/>
            <person name="Ciranna A."/>
            <person name="Santala V."/>
            <person name="Roos C."/>
            <person name="Karp M."/>
        </authorList>
    </citation>
    <scope>NUCLEOTIDE SEQUENCE [LARGE SCALE GENOMIC DNA]</scope>
    <source>
        <strain evidence="6">DSM 6643</strain>
    </source>
</reference>
<keyword evidence="1" id="KW-0805">Transcription regulation</keyword>